<keyword evidence="2" id="KW-1185">Reference proteome</keyword>
<evidence type="ECO:0008006" key="3">
    <source>
        <dbReference type="Google" id="ProtNLM"/>
    </source>
</evidence>
<evidence type="ECO:0000313" key="2">
    <source>
        <dbReference type="Proteomes" id="UP000002357"/>
    </source>
</evidence>
<dbReference type="InterPro" id="IPR027417">
    <property type="entry name" value="P-loop_NTPase"/>
</dbReference>
<sequence length="376" mass="40951">MTTLTLTTGGHPITLNSDTTHITDWARTYFTPHWPETPTPTTPAGPRVTALHDGPPLDHDHPHTHRAVYARDHLAYTPHPDGTVTARNLTHPALTYRYTPTHQHLEITHTGPDHPEHRHPCALATTATRLTRHLLHTRLTTDGWTLLHASAATPPHRHGILTLGSPGAGKTTTALTLATTGATLLATDCCYTRPNPDGTLDLLPWPSATTIGLGLLDALGWTPTIRHHLNNGTPPHPTQHPTVTHALTTGTSLDPLHGPDGRERKAQLWPHHLQHWFGLTLATQATADRVLQTRIDSATGTPGPGPCEPPAPDVFTTGPDRYPDFLGLIRHPVTAHQHRTLHRLRLLPRHGLALGHHHGTNAQLIHQASTPCALPE</sequence>
<dbReference type="SUPFAM" id="SSF53795">
    <property type="entry name" value="PEP carboxykinase-like"/>
    <property type="match status" value="1"/>
</dbReference>
<dbReference type="EMBL" id="CM000914">
    <property type="protein sequence ID" value="EFG03868.2"/>
    <property type="molecule type" value="Genomic_DNA"/>
</dbReference>
<protein>
    <recommendedName>
        <fullName evidence="3">HPr kinase</fullName>
    </recommendedName>
</protein>
<evidence type="ECO:0000313" key="1">
    <source>
        <dbReference type="EMBL" id="EFG03868.2"/>
    </source>
</evidence>
<dbReference type="OrthoDB" id="3376706at2"/>
<organism evidence="1 2">
    <name type="scientific">Streptomyces clavuligerus</name>
    <dbReference type="NCBI Taxonomy" id="1901"/>
    <lineage>
        <taxon>Bacteria</taxon>
        <taxon>Bacillati</taxon>
        <taxon>Actinomycetota</taxon>
        <taxon>Actinomycetes</taxon>
        <taxon>Kitasatosporales</taxon>
        <taxon>Streptomycetaceae</taxon>
        <taxon>Streptomyces</taxon>
    </lineage>
</organism>
<proteinExistence type="predicted"/>
<gene>
    <name evidence="1" type="ORF">SCLAV_p0378</name>
</gene>
<keyword evidence="1" id="KW-0614">Plasmid</keyword>
<accession>D5SIX5</accession>
<geneLocation type="plasmid" evidence="1 2">
    <name>pSCL4</name>
</geneLocation>
<name>D5SIX5_STRCL</name>
<dbReference type="Gene3D" id="3.40.50.300">
    <property type="entry name" value="P-loop containing nucleotide triphosphate hydrolases"/>
    <property type="match status" value="1"/>
</dbReference>
<dbReference type="GeneID" id="93733545"/>
<reference evidence="1 2" key="1">
    <citation type="journal article" date="2010" name="Genome Biol. Evol.">
        <title>The sequence of a 1.8-mb bacterial linear plasmid reveals a rich evolutionary reservoir of secondary metabolic pathways.</title>
        <authorList>
            <person name="Medema M.H."/>
            <person name="Trefzer A."/>
            <person name="Kovalchuk A."/>
            <person name="van den Berg M."/>
            <person name="Mueller U."/>
            <person name="Heijne W."/>
            <person name="Wu L."/>
            <person name="Alam M.T."/>
            <person name="Ronning C.M."/>
            <person name="Nierman W.C."/>
            <person name="Bovenberg R.A.L."/>
            <person name="Breitling R."/>
            <person name="Takano E."/>
        </authorList>
    </citation>
    <scope>NUCLEOTIDE SEQUENCE [LARGE SCALE GENOMIC DNA]</scope>
    <source>
        <strain evidence="2">ATCC 27064 / DSM 738 / JCM 4710 / NBRC 13307 / NCIMB 12785 / NRRL 3585 / VKM Ac-602</strain>
        <plasmid evidence="1">pSCL4</plasmid>
    </source>
</reference>
<dbReference type="eggNOG" id="ENOG5033B62">
    <property type="taxonomic scope" value="Bacteria"/>
</dbReference>
<dbReference type="AlphaFoldDB" id="D5SIX5"/>
<dbReference type="RefSeq" id="WP_003963059.1">
    <property type="nucleotide sequence ID" value="NZ_CM000914.1"/>
</dbReference>
<dbReference type="Proteomes" id="UP000002357">
    <property type="component" value="Plasmid pSCL4"/>
</dbReference>